<organism evidence="4 5">
    <name type="scientific">Candidatus Shapirobacteria bacterium CG06_land_8_20_14_3_00_40_12</name>
    <dbReference type="NCBI Taxonomy" id="1974881"/>
    <lineage>
        <taxon>Bacteria</taxon>
        <taxon>Candidatus Shapironibacteriota</taxon>
    </lineage>
</organism>
<dbReference type="PANTHER" id="PTHR48027">
    <property type="entry name" value="HETEROGENEOUS NUCLEAR RIBONUCLEOPROTEIN 87F-RELATED"/>
    <property type="match status" value="1"/>
</dbReference>
<reference evidence="5" key="1">
    <citation type="submission" date="2017-09" db="EMBL/GenBank/DDBJ databases">
        <title>Depth-based differentiation of microbial function through sediment-hosted aquifers and enrichment of novel symbionts in the deep terrestrial subsurface.</title>
        <authorList>
            <person name="Probst A.J."/>
            <person name="Ladd B."/>
            <person name="Jarett J.K."/>
            <person name="Geller-Mcgrath D.E."/>
            <person name="Sieber C.M.K."/>
            <person name="Emerson J.B."/>
            <person name="Anantharaman K."/>
            <person name="Thomas B.C."/>
            <person name="Malmstrom R."/>
            <person name="Stieglmeier M."/>
            <person name="Klingl A."/>
            <person name="Woyke T."/>
            <person name="Ryan C.M."/>
            <person name="Banfield J.F."/>
        </authorList>
    </citation>
    <scope>NUCLEOTIDE SEQUENCE [LARGE SCALE GENOMIC DNA]</scope>
</reference>
<sequence>MNKKLYVGGLSYQTTDDTLSASFAQAGTVVSAVVIKDKFSGQSKGFGFVEMSTEEEATAAIAMWDGKELDGRTVKVNEARPLEDRPPRRDNYSQSRGPSRSGFGGGGSRY</sequence>
<dbReference type="InterPro" id="IPR048289">
    <property type="entry name" value="RRM2_NsCP33-like"/>
</dbReference>
<dbReference type="AlphaFoldDB" id="A0A2M7ASZ9"/>
<proteinExistence type="predicted"/>
<dbReference type="Gene3D" id="3.30.70.330">
    <property type="match status" value="1"/>
</dbReference>
<feature type="region of interest" description="Disordered" evidence="2">
    <location>
        <begin position="75"/>
        <end position="110"/>
    </location>
</feature>
<dbReference type="SMART" id="SM00360">
    <property type="entry name" value="RRM"/>
    <property type="match status" value="1"/>
</dbReference>
<dbReference type="GO" id="GO:0003723">
    <property type="term" value="F:RNA binding"/>
    <property type="evidence" value="ECO:0007669"/>
    <property type="project" value="UniProtKB-KW"/>
</dbReference>
<dbReference type="InterPro" id="IPR000504">
    <property type="entry name" value="RRM_dom"/>
</dbReference>
<evidence type="ECO:0000313" key="5">
    <source>
        <dbReference type="Proteomes" id="UP000231407"/>
    </source>
</evidence>
<comment type="caution">
    <text evidence="4">The sequence shown here is derived from an EMBL/GenBank/DDBJ whole genome shotgun (WGS) entry which is preliminary data.</text>
</comment>
<dbReference type="PROSITE" id="PS50102">
    <property type="entry name" value="RRM"/>
    <property type="match status" value="1"/>
</dbReference>
<evidence type="ECO:0000259" key="3">
    <source>
        <dbReference type="PROSITE" id="PS50102"/>
    </source>
</evidence>
<evidence type="ECO:0000256" key="2">
    <source>
        <dbReference type="SAM" id="MobiDB-lite"/>
    </source>
</evidence>
<dbReference type="InterPro" id="IPR012677">
    <property type="entry name" value="Nucleotide-bd_a/b_plait_sf"/>
</dbReference>
<keyword evidence="1" id="KW-0694">RNA-binding</keyword>
<feature type="compositionally biased region" description="Basic and acidic residues" evidence="2">
    <location>
        <begin position="75"/>
        <end position="91"/>
    </location>
</feature>
<evidence type="ECO:0000256" key="1">
    <source>
        <dbReference type="ARBA" id="ARBA00022884"/>
    </source>
</evidence>
<dbReference type="InterPro" id="IPR052462">
    <property type="entry name" value="SLIRP/GR-RBP-like"/>
</dbReference>
<accession>A0A2M7ASZ9</accession>
<dbReference type="SUPFAM" id="SSF54928">
    <property type="entry name" value="RNA-binding domain, RBD"/>
    <property type="match status" value="1"/>
</dbReference>
<dbReference type="Proteomes" id="UP000231407">
    <property type="component" value="Unassembled WGS sequence"/>
</dbReference>
<name>A0A2M7ASZ9_9BACT</name>
<dbReference type="EMBL" id="PEWA01000014">
    <property type="protein sequence ID" value="PIU73673.1"/>
    <property type="molecule type" value="Genomic_DNA"/>
</dbReference>
<dbReference type="Pfam" id="PF00076">
    <property type="entry name" value="RRM_1"/>
    <property type="match status" value="1"/>
</dbReference>
<feature type="domain" description="RRM" evidence="3">
    <location>
        <begin position="3"/>
        <end position="81"/>
    </location>
</feature>
<protein>
    <submittedName>
        <fullName evidence="4">RNA-binding protein</fullName>
    </submittedName>
</protein>
<evidence type="ECO:0000313" key="4">
    <source>
        <dbReference type="EMBL" id="PIU73673.1"/>
    </source>
</evidence>
<dbReference type="CDD" id="cd21608">
    <property type="entry name" value="RRM2_NsCP33_like"/>
    <property type="match status" value="1"/>
</dbReference>
<dbReference type="InterPro" id="IPR035979">
    <property type="entry name" value="RBD_domain_sf"/>
</dbReference>
<gene>
    <name evidence="4" type="ORF">COS78_01115</name>
</gene>